<evidence type="ECO:0000256" key="7">
    <source>
        <dbReference type="ARBA" id="ARBA00023180"/>
    </source>
</evidence>
<dbReference type="InterPro" id="IPR033379">
    <property type="entry name" value="Acid_Pase_AS"/>
</dbReference>
<dbReference type="Pfam" id="PF00328">
    <property type="entry name" value="His_Phos_2"/>
    <property type="match status" value="1"/>
</dbReference>
<dbReference type="InterPro" id="IPR000560">
    <property type="entry name" value="His_Pase_clade-2"/>
</dbReference>
<reference evidence="9 10" key="1">
    <citation type="submission" date="2024-03" db="EMBL/GenBank/DDBJ databases">
        <title>Adaptation during the transition from Ophiocordyceps entomopathogen to insect associate is accompanied by gene loss and intensified selection.</title>
        <authorList>
            <person name="Ward C.M."/>
            <person name="Onetto C.A."/>
            <person name="Borneman A.R."/>
        </authorList>
    </citation>
    <scope>NUCLEOTIDE SEQUENCE [LARGE SCALE GENOMIC DNA]</scope>
    <source>
        <strain evidence="9">AWRI1</strain>
        <tissue evidence="9">Single Adult Female</tissue>
    </source>
</reference>
<gene>
    <name evidence="9" type="ORF">V9T40_007641</name>
</gene>
<feature type="signal peptide" evidence="8">
    <location>
        <begin position="1"/>
        <end position="22"/>
    </location>
</feature>
<evidence type="ECO:0000256" key="1">
    <source>
        <dbReference type="ARBA" id="ARBA00000032"/>
    </source>
</evidence>
<dbReference type="CDD" id="cd07061">
    <property type="entry name" value="HP_HAP_like"/>
    <property type="match status" value="1"/>
</dbReference>
<keyword evidence="7" id="KW-0325">Glycoprotein</keyword>
<dbReference type="Gene3D" id="3.40.50.1240">
    <property type="entry name" value="Phosphoglycerate mutase-like"/>
    <property type="match status" value="1"/>
</dbReference>
<comment type="catalytic activity">
    <reaction evidence="1">
        <text>a phosphate monoester + H2O = an alcohol + phosphate</text>
        <dbReference type="Rhea" id="RHEA:15017"/>
        <dbReference type="ChEBI" id="CHEBI:15377"/>
        <dbReference type="ChEBI" id="CHEBI:30879"/>
        <dbReference type="ChEBI" id="CHEBI:43474"/>
        <dbReference type="ChEBI" id="CHEBI:67140"/>
        <dbReference type="EC" id="3.1.3.2"/>
    </reaction>
</comment>
<comment type="similarity">
    <text evidence="2">Belongs to the histidine acid phosphatase family.</text>
</comment>
<accession>A0AAN9TXX3</accession>
<evidence type="ECO:0000313" key="9">
    <source>
        <dbReference type="EMBL" id="KAK7592889.1"/>
    </source>
</evidence>
<dbReference type="EC" id="3.1.3.2" evidence="3"/>
<keyword evidence="10" id="KW-1185">Reference proteome</keyword>
<dbReference type="EMBL" id="JBBCAQ010000020">
    <property type="protein sequence ID" value="KAK7592889.1"/>
    <property type="molecule type" value="Genomic_DNA"/>
</dbReference>
<evidence type="ECO:0000256" key="4">
    <source>
        <dbReference type="ARBA" id="ARBA00022729"/>
    </source>
</evidence>
<protein>
    <recommendedName>
        <fullName evidence="3">acid phosphatase</fullName>
        <ecNumber evidence="3">3.1.3.2</ecNumber>
    </recommendedName>
</protein>
<feature type="chain" id="PRO_5042925632" description="acid phosphatase" evidence="8">
    <location>
        <begin position="23"/>
        <end position="421"/>
    </location>
</feature>
<dbReference type="PANTHER" id="PTHR11567:SF211">
    <property type="entry name" value="PROSTATIC ACID PHOSPHATASE"/>
    <property type="match status" value="1"/>
</dbReference>
<dbReference type="PROSITE" id="PS00616">
    <property type="entry name" value="HIS_ACID_PHOSPHAT_1"/>
    <property type="match status" value="1"/>
</dbReference>
<organism evidence="9 10">
    <name type="scientific">Parthenolecanium corni</name>
    <dbReference type="NCBI Taxonomy" id="536013"/>
    <lineage>
        <taxon>Eukaryota</taxon>
        <taxon>Metazoa</taxon>
        <taxon>Ecdysozoa</taxon>
        <taxon>Arthropoda</taxon>
        <taxon>Hexapoda</taxon>
        <taxon>Insecta</taxon>
        <taxon>Pterygota</taxon>
        <taxon>Neoptera</taxon>
        <taxon>Paraneoptera</taxon>
        <taxon>Hemiptera</taxon>
        <taxon>Sternorrhyncha</taxon>
        <taxon>Coccoidea</taxon>
        <taxon>Coccidae</taxon>
        <taxon>Parthenolecanium</taxon>
    </lineage>
</organism>
<evidence type="ECO:0000313" key="10">
    <source>
        <dbReference type="Proteomes" id="UP001367676"/>
    </source>
</evidence>
<dbReference type="Proteomes" id="UP001367676">
    <property type="component" value="Unassembled WGS sequence"/>
</dbReference>
<sequence length="421" mass="48120">MNKMKIAFRLIILYATLQLAASEEYAKDTLQAEYGEIIYAGLIFRHGNRVPDKFFPKDPNRNGSWPFELGQLVNKGKQRAFKLGKFFRPRYGHLVGKLYAPSKVITHASSYDRTLMSGILFNAGFFPPSDHEIWNEELKWQPVPIHTSPASLDNVLRLVNKPCARYTKLRDDFYEKGETIKKICVQYKDEVAYIEKETGFNLTPCRSYQSILDLIYVQDTLLVETEQNFTLPEWTKKVYPHPLHSFRDSLFFTEVDDPRIKRLLAGPLLNVIASDMLNVAGRKNTLPKNMYTSEASKTPRLHLFAGHDINVVIMLKTLGVYTNKAPNYSAAVGFELRKKADKYYVTVVYENSLDEPPQVLHIPHCNGVCTFEQFLSLVTPIIPENFDAECNKLDDLGRHGNSGSIASIYNHYFTVPIPVPQ</sequence>
<proteinExistence type="inferred from homology"/>
<dbReference type="GO" id="GO:0003993">
    <property type="term" value="F:acid phosphatase activity"/>
    <property type="evidence" value="ECO:0007669"/>
    <property type="project" value="UniProtKB-EC"/>
</dbReference>
<evidence type="ECO:0000256" key="5">
    <source>
        <dbReference type="ARBA" id="ARBA00022801"/>
    </source>
</evidence>
<keyword evidence="4 8" id="KW-0732">Signal</keyword>
<dbReference type="InterPro" id="IPR050645">
    <property type="entry name" value="Histidine_acid_phosphatase"/>
</dbReference>
<keyword evidence="6" id="KW-1015">Disulfide bond</keyword>
<dbReference type="SUPFAM" id="SSF53254">
    <property type="entry name" value="Phosphoglycerate mutase-like"/>
    <property type="match status" value="1"/>
</dbReference>
<evidence type="ECO:0000256" key="6">
    <source>
        <dbReference type="ARBA" id="ARBA00023157"/>
    </source>
</evidence>
<evidence type="ECO:0000256" key="3">
    <source>
        <dbReference type="ARBA" id="ARBA00012646"/>
    </source>
</evidence>
<dbReference type="InterPro" id="IPR029033">
    <property type="entry name" value="His_PPase_superfam"/>
</dbReference>
<evidence type="ECO:0000256" key="2">
    <source>
        <dbReference type="ARBA" id="ARBA00005375"/>
    </source>
</evidence>
<name>A0AAN9TXX3_9HEMI</name>
<dbReference type="AlphaFoldDB" id="A0AAN9TXX3"/>
<comment type="caution">
    <text evidence="9">The sequence shown here is derived from an EMBL/GenBank/DDBJ whole genome shotgun (WGS) entry which is preliminary data.</text>
</comment>
<dbReference type="PANTHER" id="PTHR11567">
    <property type="entry name" value="ACID PHOSPHATASE-RELATED"/>
    <property type="match status" value="1"/>
</dbReference>
<evidence type="ECO:0000256" key="8">
    <source>
        <dbReference type="SAM" id="SignalP"/>
    </source>
</evidence>
<keyword evidence="5" id="KW-0378">Hydrolase</keyword>